<reference evidence="1 4" key="1">
    <citation type="submission" date="2021-01" db="EMBL/GenBank/DDBJ databases">
        <title>Diatom-associated Roseobacters Show Island Model of Population Structure.</title>
        <authorList>
            <person name="Qu L."/>
            <person name="Feng X."/>
            <person name="Chen Y."/>
            <person name="Li L."/>
            <person name="Wang X."/>
            <person name="Hu Z."/>
            <person name="Wang H."/>
            <person name="Luo H."/>
        </authorList>
    </citation>
    <scope>NUCLEOTIDE SEQUENCE</scope>
    <source>
        <strain evidence="2 4">CC28-63</strain>
        <strain evidence="1">CC28-69</strain>
    </source>
</reference>
<dbReference type="Pfam" id="PF01135">
    <property type="entry name" value="PCMT"/>
    <property type="match status" value="1"/>
</dbReference>
<dbReference type="RefSeq" id="WP_085629013.1">
    <property type="nucleotide sequence ID" value="NZ_JAFBWU010000004.1"/>
</dbReference>
<organism evidence="1 3">
    <name type="scientific">Marivita cryptomonadis</name>
    <dbReference type="NCBI Taxonomy" id="505252"/>
    <lineage>
        <taxon>Bacteria</taxon>
        <taxon>Pseudomonadati</taxon>
        <taxon>Pseudomonadota</taxon>
        <taxon>Alphaproteobacteria</taxon>
        <taxon>Rhodobacterales</taxon>
        <taxon>Roseobacteraceae</taxon>
        <taxon>Marivita</taxon>
    </lineage>
</organism>
<dbReference type="SUPFAM" id="SSF53335">
    <property type="entry name" value="S-adenosyl-L-methionine-dependent methyltransferases"/>
    <property type="match status" value="1"/>
</dbReference>
<dbReference type="InterPro" id="IPR029063">
    <property type="entry name" value="SAM-dependent_MTases_sf"/>
</dbReference>
<dbReference type="GeneID" id="62640743"/>
<sequence length="374" mass="42251">MLDAVEGPQDVIAELQAFRESMRTLVSQVAAQMALRNKMNDQKVEALCAKIETAVRDYSNMLMRQNAVRTSHEANASDHDALIALRREWGVASTRSSLLRVELNQWSLMRDMIQLQVASRKKRVPLYEKQQSPLAKAQSSASDHVFDWVHAILNQHKQSGDAYESGCFPDIALPNSEFHKHLHAAYRVLLAMEKTDRMRFLDVGCGGGLKVLSARRYFKESDGLDYQQTYVDAARAILEKADAEDATAFQADALTFDGYDGYEVIYFYRPIRDHEKIIEMEKRIVDSAQPGALLIAPYCGFAQRYAELGCGRVDGAVYMAKTSQNKADQWRRKAEQTGVAVVQAEEERMSTIWTPLLKASRHSGYDIARHVPLI</sequence>
<dbReference type="Proteomes" id="UP000755667">
    <property type="component" value="Unassembled WGS sequence"/>
</dbReference>
<dbReference type="CDD" id="cd02440">
    <property type="entry name" value="AdoMet_MTases"/>
    <property type="match status" value="1"/>
</dbReference>
<dbReference type="EMBL" id="JAFBXF010000004">
    <property type="protein sequence ID" value="MBM2416856.1"/>
    <property type="molecule type" value="Genomic_DNA"/>
</dbReference>
<dbReference type="GO" id="GO:0032259">
    <property type="term" value="P:methylation"/>
    <property type="evidence" value="ECO:0007669"/>
    <property type="project" value="UniProtKB-KW"/>
</dbReference>
<dbReference type="EMBL" id="JAFBXE010000004">
    <property type="protein sequence ID" value="MBM2412188.1"/>
    <property type="molecule type" value="Genomic_DNA"/>
</dbReference>
<protein>
    <submittedName>
        <fullName evidence="1">Class I SAM-dependent methyltransferase</fullName>
    </submittedName>
</protein>
<name>A0A9Q2NU09_9RHOB</name>
<evidence type="ECO:0000313" key="2">
    <source>
        <dbReference type="EMBL" id="MBM2416856.1"/>
    </source>
</evidence>
<evidence type="ECO:0000313" key="3">
    <source>
        <dbReference type="Proteomes" id="UP000755667"/>
    </source>
</evidence>
<proteinExistence type="predicted"/>
<keyword evidence="1" id="KW-0489">Methyltransferase</keyword>
<keyword evidence="1" id="KW-0808">Transferase</keyword>
<dbReference type="GO" id="GO:0008168">
    <property type="term" value="F:methyltransferase activity"/>
    <property type="evidence" value="ECO:0007669"/>
    <property type="project" value="UniProtKB-KW"/>
</dbReference>
<evidence type="ECO:0000313" key="1">
    <source>
        <dbReference type="EMBL" id="MBM2412188.1"/>
    </source>
</evidence>
<evidence type="ECO:0000313" key="4">
    <source>
        <dbReference type="Proteomes" id="UP000809440"/>
    </source>
</evidence>
<comment type="caution">
    <text evidence="1">The sequence shown here is derived from an EMBL/GenBank/DDBJ whole genome shotgun (WGS) entry which is preliminary data.</text>
</comment>
<dbReference type="OrthoDB" id="7867002at2"/>
<accession>A0A9Q2NU09</accession>
<dbReference type="AlphaFoldDB" id="A0A9Q2NU09"/>
<gene>
    <name evidence="1" type="ORF">JQX41_07745</name>
    <name evidence="2" type="ORF">JQX48_07750</name>
</gene>
<dbReference type="Proteomes" id="UP000809440">
    <property type="component" value="Unassembled WGS sequence"/>
</dbReference>
<keyword evidence="4" id="KW-1185">Reference proteome</keyword>
<dbReference type="Gene3D" id="3.40.50.150">
    <property type="entry name" value="Vaccinia Virus protein VP39"/>
    <property type="match status" value="1"/>
</dbReference>